<evidence type="ECO:0000313" key="3">
    <source>
        <dbReference type="Proteomes" id="UP001589814"/>
    </source>
</evidence>
<keyword evidence="3" id="KW-1185">Reference proteome</keyword>
<name>A0ABV6G7J1_9GAMM</name>
<evidence type="ECO:0008006" key="4">
    <source>
        <dbReference type="Google" id="ProtNLM"/>
    </source>
</evidence>
<keyword evidence="1" id="KW-0812">Transmembrane</keyword>
<dbReference type="RefSeq" id="WP_156826904.1">
    <property type="nucleotide sequence ID" value="NZ_JBHLVX010000064.1"/>
</dbReference>
<accession>A0ABV6G7J1</accession>
<organism evidence="2 3">
    <name type="scientific">Kushneria aurantia</name>
    <dbReference type="NCBI Taxonomy" id="504092"/>
    <lineage>
        <taxon>Bacteria</taxon>
        <taxon>Pseudomonadati</taxon>
        <taxon>Pseudomonadota</taxon>
        <taxon>Gammaproteobacteria</taxon>
        <taxon>Oceanospirillales</taxon>
        <taxon>Halomonadaceae</taxon>
        <taxon>Kushneria</taxon>
    </lineage>
</organism>
<gene>
    <name evidence="2" type="ORF">ACFFHW_16885</name>
</gene>
<sequence>MSDERNNQRSGVGRKVAKGTGKVVLAPFRAVGQSGKLTKDQFVSSMKAGHFGDASNTIRENWQKAAKPGRNDQFFDIFGGPDGTELLQWNLRRFLLKKRTALGCMTAFVVYGAVCVLMFQAFSGLLGMLGALILGCTFATDAQFRLWQLRNHRLSREEKGGFQYFWREEPVWQIFNPELGGGRHGS</sequence>
<feature type="transmembrane region" description="Helical" evidence="1">
    <location>
        <begin position="100"/>
        <end position="119"/>
    </location>
</feature>
<reference evidence="2 3" key="1">
    <citation type="submission" date="2024-09" db="EMBL/GenBank/DDBJ databases">
        <authorList>
            <person name="Sun Q."/>
            <person name="Mori K."/>
        </authorList>
    </citation>
    <scope>NUCLEOTIDE SEQUENCE [LARGE SCALE GENOMIC DNA]</scope>
    <source>
        <strain evidence="2 3">CCM 7415</strain>
    </source>
</reference>
<evidence type="ECO:0000313" key="2">
    <source>
        <dbReference type="EMBL" id="MFC0269642.1"/>
    </source>
</evidence>
<proteinExistence type="predicted"/>
<protein>
    <recommendedName>
        <fullName evidence="4">DUF2628 domain-containing protein</fullName>
    </recommendedName>
</protein>
<dbReference type="Proteomes" id="UP001589814">
    <property type="component" value="Unassembled WGS sequence"/>
</dbReference>
<evidence type="ECO:0000256" key="1">
    <source>
        <dbReference type="SAM" id="Phobius"/>
    </source>
</evidence>
<comment type="caution">
    <text evidence="2">The sequence shown here is derived from an EMBL/GenBank/DDBJ whole genome shotgun (WGS) entry which is preliminary data.</text>
</comment>
<dbReference type="EMBL" id="JBHLVX010000064">
    <property type="protein sequence ID" value="MFC0269642.1"/>
    <property type="molecule type" value="Genomic_DNA"/>
</dbReference>
<keyword evidence="1" id="KW-1133">Transmembrane helix</keyword>
<keyword evidence="1" id="KW-0472">Membrane</keyword>